<dbReference type="CDD" id="cd01647">
    <property type="entry name" value="RT_LTR"/>
    <property type="match status" value="1"/>
</dbReference>
<dbReference type="InterPro" id="IPR043128">
    <property type="entry name" value="Rev_trsase/Diguanyl_cyclase"/>
</dbReference>
<organism evidence="5 6">
    <name type="scientific">Cyprinus carpio</name>
    <name type="common">Common carp</name>
    <dbReference type="NCBI Taxonomy" id="7962"/>
    <lineage>
        <taxon>Eukaryota</taxon>
        <taxon>Metazoa</taxon>
        <taxon>Chordata</taxon>
        <taxon>Craniata</taxon>
        <taxon>Vertebrata</taxon>
        <taxon>Euteleostomi</taxon>
        <taxon>Actinopterygii</taxon>
        <taxon>Neopterygii</taxon>
        <taxon>Teleostei</taxon>
        <taxon>Ostariophysi</taxon>
        <taxon>Cypriniformes</taxon>
        <taxon>Cyprinidae</taxon>
        <taxon>Cyprininae</taxon>
        <taxon>Cyprinus</taxon>
    </lineage>
</organism>
<sequence length="830" mass="95823">MEALKAPDPLRLEGNIADNWNKWKQKFELYMTATGIEGKSQKVQSSTLLHVIGDEALEIYNTFEFTQQEDRLKLKVLLDKFEEHFTPHRNVTFERHVFNTRVQDPGENIDQFVTDLRTKARSCEYGDLCDSLIKDRIVVGIRDDQIRAKLLRTMDLDLPKAVSICRAAEASRTQMDKLQTPQAEYVVNEVKGERAKKSQTSFVTSRRQNMIQDCKYCGRDHQRRKCPAYGEKCKKCGKMNHFSSKCMSKTLSYATKKPIHMVEEHSDSDSEEMFIDMVKSNYGEDWNVDLIINDRKTRFKIDTGAQCNIIPESIHRQTGAQLGKSKAKLVTYGGQCLKPIGKCLLLTEYKKRFHHVEFQVINQSATPLLGLTTCVRLGLIKRISEVKTWPSQDIQEKYADVFDGLGCFEGEQHIKIRADAQPIIHAPRKVPVALRDKVKAELRRMENLDVIEKVTEPSNWVSSMVTVWKPEKQKIRICMDPKDLNAAIEREHYPMRTIEEVMARMAGAKVFSTLDAQCGYWQVKLDKESSALCTFNTPFGRYAYKRLPFGINTAGEIFQRLMTEMFEDMEGVEVIVDDILVWGENEEQHNQRLKRVLERVREKNIKLNSEKCTFTAQEVKYMGHILTAEGLKPDPEKVEAVRKMQKPTNKTELQIYLGMVTYLGKFIPQLSTVTAPLRILLEKTTEWSWMEEQDKSFEKLQKMVTEAPVLKYYDASKPVKLSTDASSCGIGAVLFQDECPIAYASKAFTDTQKKYAQIEKELADIMFGCDKFYQYLFGREFEVETDHKPLETIMKKPLAETPLRLQKMLLRLQKYNMTVKYKKRKGTLRG</sequence>
<dbReference type="InterPro" id="IPR021109">
    <property type="entry name" value="Peptidase_aspartic_dom_sf"/>
</dbReference>
<evidence type="ECO:0000256" key="3">
    <source>
        <dbReference type="SAM" id="Coils"/>
    </source>
</evidence>
<feature type="coiled-coil region" evidence="3">
    <location>
        <begin position="583"/>
        <end position="610"/>
    </location>
</feature>
<accession>A0A8C2B8P6</accession>
<evidence type="ECO:0000313" key="6">
    <source>
        <dbReference type="Proteomes" id="UP000694700"/>
    </source>
</evidence>
<dbReference type="CDD" id="cd05481">
    <property type="entry name" value="retropepsin_like_LTR_1"/>
    <property type="match status" value="1"/>
</dbReference>
<dbReference type="AlphaFoldDB" id="A0A8C2B8P6"/>
<dbReference type="Pfam" id="PF00078">
    <property type="entry name" value="RVT_1"/>
    <property type="match status" value="1"/>
</dbReference>
<dbReference type="CDD" id="cd09274">
    <property type="entry name" value="RNase_HI_RT_Ty3"/>
    <property type="match status" value="1"/>
</dbReference>
<dbReference type="Ensembl" id="ENSCCRT00015119732.1">
    <property type="protein sequence ID" value="ENSCCRP00015116061.1"/>
    <property type="gene ID" value="ENSCCRG00015045844.1"/>
</dbReference>
<protein>
    <recommendedName>
        <fullName evidence="2">ribonuclease H</fullName>
        <ecNumber evidence="2">3.1.26.4</ecNumber>
    </recommendedName>
</protein>
<dbReference type="PANTHER" id="PTHR37984">
    <property type="entry name" value="PROTEIN CBG26694"/>
    <property type="match status" value="1"/>
</dbReference>
<dbReference type="EC" id="3.1.26.4" evidence="2"/>
<dbReference type="SUPFAM" id="SSF50630">
    <property type="entry name" value="Acid proteases"/>
    <property type="match status" value="1"/>
</dbReference>
<comment type="similarity">
    <text evidence="1">Belongs to the beta type-B retroviral polymerase family. HERV class-II K(HML-2) pol subfamily.</text>
</comment>
<dbReference type="Pfam" id="PF17919">
    <property type="entry name" value="RT_RNaseH_2"/>
    <property type="match status" value="1"/>
</dbReference>
<dbReference type="Gene3D" id="3.10.10.10">
    <property type="entry name" value="HIV Type 1 Reverse Transcriptase, subunit A, domain 1"/>
    <property type="match status" value="1"/>
</dbReference>
<dbReference type="InterPro" id="IPR000477">
    <property type="entry name" value="RT_dom"/>
</dbReference>
<dbReference type="InterPro" id="IPR050951">
    <property type="entry name" value="Retrovirus_Pol_polyprotein"/>
</dbReference>
<reference evidence="5" key="1">
    <citation type="submission" date="2025-08" db="UniProtKB">
        <authorList>
            <consortium name="Ensembl"/>
        </authorList>
    </citation>
    <scope>IDENTIFICATION</scope>
</reference>
<feature type="domain" description="Reverse transcriptase" evidence="4">
    <location>
        <begin position="448"/>
        <end position="626"/>
    </location>
</feature>
<dbReference type="SUPFAM" id="SSF56672">
    <property type="entry name" value="DNA/RNA polymerases"/>
    <property type="match status" value="1"/>
</dbReference>
<keyword evidence="3" id="KW-0175">Coiled coil</keyword>
<evidence type="ECO:0000259" key="4">
    <source>
        <dbReference type="PROSITE" id="PS50878"/>
    </source>
</evidence>
<dbReference type="Gene3D" id="4.10.60.10">
    <property type="entry name" value="Zinc finger, CCHC-type"/>
    <property type="match status" value="1"/>
</dbReference>
<dbReference type="Gene3D" id="2.40.70.10">
    <property type="entry name" value="Acid Proteases"/>
    <property type="match status" value="1"/>
</dbReference>
<proteinExistence type="inferred from homology"/>
<evidence type="ECO:0000313" key="5">
    <source>
        <dbReference type="Ensembl" id="ENSCCRP00015116061.1"/>
    </source>
</evidence>
<dbReference type="InterPro" id="IPR041577">
    <property type="entry name" value="RT_RNaseH_2"/>
</dbReference>
<dbReference type="Proteomes" id="UP000694700">
    <property type="component" value="Unplaced"/>
</dbReference>
<dbReference type="InterPro" id="IPR043502">
    <property type="entry name" value="DNA/RNA_pol_sf"/>
</dbReference>
<dbReference type="FunFam" id="3.10.20.370:FF:000001">
    <property type="entry name" value="Retrovirus-related Pol polyprotein from transposon 17.6-like protein"/>
    <property type="match status" value="1"/>
</dbReference>
<dbReference type="GO" id="GO:0004523">
    <property type="term" value="F:RNA-DNA hybrid ribonuclease activity"/>
    <property type="evidence" value="ECO:0007669"/>
    <property type="project" value="UniProtKB-EC"/>
</dbReference>
<name>A0A8C2B8P6_CYPCA</name>
<dbReference type="PANTHER" id="PTHR37984:SF8">
    <property type="entry name" value="CCHC-TYPE DOMAIN-CONTAINING PROTEIN"/>
    <property type="match status" value="1"/>
</dbReference>
<dbReference type="PROSITE" id="PS50878">
    <property type="entry name" value="RT_POL"/>
    <property type="match status" value="1"/>
</dbReference>
<dbReference type="Gene3D" id="3.30.70.270">
    <property type="match status" value="2"/>
</dbReference>
<evidence type="ECO:0000256" key="1">
    <source>
        <dbReference type="ARBA" id="ARBA00010879"/>
    </source>
</evidence>
<dbReference type="FunFam" id="3.30.70.270:FF:000026">
    <property type="entry name" value="Transposon Ty3-G Gag-Pol polyprotein"/>
    <property type="match status" value="1"/>
</dbReference>
<evidence type="ECO:0000256" key="2">
    <source>
        <dbReference type="ARBA" id="ARBA00012180"/>
    </source>
</evidence>